<feature type="region of interest" description="Disordered" evidence="1">
    <location>
        <begin position="66"/>
        <end position="92"/>
    </location>
</feature>
<protein>
    <submittedName>
        <fullName evidence="4">Protein TolB</fullName>
    </submittedName>
</protein>
<name>A0A0A1MTV9_9BACI</name>
<accession>A0A0A1MTV9</accession>
<dbReference type="InterPro" id="IPR011042">
    <property type="entry name" value="6-blade_b-propeller_TolB-like"/>
</dbReference>
<organism evidence="4 5">
    <name type="scientific">Oceanobacillus oncorhynchi</name>
    <dbReference type="NCBI Taxonomy" id="545501"/>
    <lineage>
        <taxon>Bacteria</taxon>
        <taxon>Bacillati</taxon>
        <taxon>Bacillota</taxon>
        <taxon>Bacilli</taxon>
        <taxon>Bacillales</taxon>
        <taxon>Bacillaceae</taxon>
        <taxon>Oceanobacillus</taxon>
    </lineage>
</organism>
<feature type="transmembrane region" description="Helical" evidence="2">
    <location>
        <begin position="383"/>
        <end position="406"/>
    </location>
</feature>
<evidence type="ECO:0000259" key="3">
    <source>
        <dbReference type="Pfam" id="PF16472"/>
    </source>
</evidence>
<evidence type="ECO:0000256" key="1">
    <source>
        <dbReference type="SAM" id="MobiDB-lite"/>
    </source>
</evidence>
<evidence type="ECO:0000313" key="5">
    <source>
        <dbReference type="Proteomes" id="UP000040453"/>
    </source>
</evidence>
<keyword evidence="2" id="KW-1133">Transmembrane helix</keyword>
<feature type="transmembrane region" description="Helical" evidence="2">
    <location>
        <begin position="7"/>
        <end position="27"/>
    </location>
</feature>
<keyword evidence="2" id="KW-0472">Membrane</keyword>
<evidence type="ECO:0000256" key="2">
    <source>
        <dbReference type="SAM" id="Phobius"/>
    </source>
</evidence>
<sequence length="436" mass="48672">MKQKRILLITMGIIFVLLAGTLTYAILKDDDPYRYFTGLGEEISVAPDDSEIAFSYYVDEEEAIYTSNPDGTDVNKLTGSTEQRDSSPEYAPDGEKLAYLNGDSEGIQTLQVINPDGSEEKQLTDNELHIGESIFSQDGESIFFVAVEAEEFKKGEESREGFDLFSINTDGSELEKLTDADYFSMNHLSLSSDGEEIYFGEFDGEKEQVYSYSLEDSAVNETPSVVPKDTANARSFNEPQLSPDGEQLAFTEVSEESQEISLFKYELFLMDLETQEVERLTYLKTAVTSPVFFHDDNKIAFLENTNWSAEPAEYRLMTIDTATHDIEAVELDAPQSEEDNRLIQMLDRAVNSLTVAILYILLMSLLSVYLLHYAGKAYLPSIISFSLGILTFAASFVVAAAANAWYGMGLGMLAAGIFGCSIIILLFIFIYKRFVK</sequence>
<gene>
    <name evidence="4" type="primary">tolB</name>
    <name evidence="4" type="ORF">BN997_02214</name>
</gene>
<dbReference type="PANTHER" id="PTHR36842">
    <property type="entry name" value="PROTEIN TOLB HOMOLOG"/>
    <property type="match status" value="1"/>
</dbReference>
<dbReference type="OrthoDB" id="2386786at2"/>
<dbReference type="SUPFAM" id="SSF69304">
    <property type="entry name" value="Tricorn protease N-terminal domain"/>
    <property type="match status" value="1"/>
</dbReference>
<dbReference type="Proteomes" id="UP000040453">
    <property type="component" value="Unassembled WGS sequence"/>
</dbReference>
<reference evidence="4 5" key="1">
    <citation type="submission" date="2014-11" db="EMBL/GenBank/DDBJ databases">
        <authorList>
            <person name="Urmite Genomes Urmite Genomes"/>
        </authorList>
    </citation>
    <scope>NUCLEOTIDE SEQUENCE [LARGE SCALE GENOMIC DNA]</scope>
    <source>
        <strain evidence="4 5">Oc5</strain>
    </source>
</reference>
<feature type="transmembrane region" description="Helical" evidence="2">
    <location>
        <begin position="349"/>
        <end position="371"/>
    </location>
</feature>
<dbReference type="InterPro" id="IPR032485">
    <property type="entry name" value="LRP1-like_beta_prop"/>
</dbReference>
<proteinExistence type="predicted"/>
<feature type="domain" description="Prolow-density lipoprotein receptor-related protein 1-like beta-propeller" evidence="3">
    <location>
        <begin position="49"/>
        <end position="219"/>
    </location>
</feature>
<dbReference type="PANTHER" id="PTHR36842:SF1">
    <property type="entry name" value="PROTEIN TOLB"/>
    <property type="match status" value="1"/>
</dbReference>
<feature type="compositionally biased region" description="Polar residues" evidence="1">
    <location>
        <begin position="66"/>
        <end position="81"/>
    </location>
</feature>
<feature type="transmembrane region" description="Helical" evidence="2">
    <location>
        <begin position="412"/>
        <end position="431"/>
    </location>
</feature>
<dbReference type="AlphaFoldDB" id="A0A0A1MTV9"/>
<dbReference type="RefSeq" id="WP_042532113.1">
    <property type="nucleotide sequence ID" value="NZ_CDGG01000001.1"/>
</dbReference>
<evidence type="ECO:0000313" key="4">
    <source>
        <dbReference type="EMBL" id="CEI82351.1"/>
    </source>
</evidence>
<keyword evidence="5" id="KW-1185">Reference proteome</keyword>
<dbReference type="Gene3D" id="2.120.10.30">
    <property type="entry name" value="TolB, C-terminal domain"/>
    <property type="match status" value="2"/>
</dbReference>
<dbReference type="STRING" id="545501.BN997_02214"/>
<keyword evidence="2" id="KW-0812">Transmembrane</keyword>
<dbReference type="EMBL" id="CDGG01000001">
    <property type="protein sequence ID" value="CEI82351.1"/>
    <property type="molecule type" value="Genomic_DNA"/>
</dbReference>
<dbReference type="Pfam" id="PF16472">
    <property type="entry name" value="DUF5050"/>
    <property type="match status" value="1"/>
</dbReference>